<name>A0A937X3I3_9BACT</name>
<accession>A0A937X3I3</accession>
<dbReference type="Gene3D" id="1.25.40.10">
    <property type="entry name" value="Tetratricopeptide repeat domain"/>
    <property type="match status" value="1"/>
</dbReference>
<sequence length="201" mass="21975">MLRGQFEFAERHFAEAIALYDQIKDERSLGIALVNRGLAQIEQRRFEDARKSLAEGHRRLEAIGFYEQHVDLLLALSRLAAQEGDEAGAWQLLQQAQFHAGETRHPHLSALVSRAMGEFFLRTGRIGPAIAALEAAAKTHGVRCPSLEGARTQRELARALAADGRGAEAEAALEAARRCLEGLDIPSDLAELGVKACTPRS</sequence>
<dbReference type="InterPro" id="IPR011990">
    <property type="entry name" value="TPR-like_helical_dom_sf"/>
</dbReference>
<dbReference type="EMBL" id="VGJX01000553">
    <property type="protein sequence ID" value="MBM3275381.1"/>
    <property type="molecule type" value="Genomic_DNA"/>
</dbReference>
<dbReference type="Proteomes" id="UP000703893">
    <property type="component" value="Unassembled WGS sequence"/>
</dbReference>
<dbReference type="SUPFAM" id="SSF48452">
    <property type="entry name" value="TPR-like"/>
    <property type="match status" value="1"/>
</dbReference>
<organism evidence="1 2">
    <name type="scientific">Candidatus Tanganyikabacteria bacterium</name>
    <dbReference type="NCBI Taxonomy" id="2961651"/>
    <lineage>
        <taxon>Bacteria</taxon>
        <taxon>Bacillati</taxon>
        <taxon>Candidatus Sericytochromatia</taxon>
        <taxon>Candidatus Tanganyikabacteria</taxon>
    </lineage>
</organism>
<protein>
    <recommendedName>
        <fullName evidence="3">MalT-like TPR region domain-containing protein</fullName>
    </recommendedName>
</protein>
<reference evidence="1 2" key="1">
    <citation type="submission" date="2019-03" db="EMBL/GenBank/DDBJ databases">
        <title>Lake Tanganyika Metagenome-Assembled Genomes (MAGs).</title>
        <authorList>
            <person name="Tran P."/>
        </authorList>
    </citation>
    <scope>NUCLEOTIDE SEQUENCE [LARGE SCALE GENOMIC DNA]</scope>
    <source>
        <strain evidence="1">K_DeepCast_65m_m2_236</strain>
    </source>
</reference>
<evidence type="ECO:0000313" key="1">
    <source>
        <dbReference type="EMBL" id="MBM3275381.1"/>
    </source>
</evidence>
<comment type="caution">
    <text evidence="1">The sequence shown here is derived from an EMBL/GenBank/DDBJ whole genome shotgun (WGS) entry which is preliminary data.</text>
</comment>
<evidence type="ECO:0000313" key="2">
    <source>
        <dbReference type="Proteomes" id="UP000703893"/>
    </source>
</evidence>
<feature type="non-terminal residue" evidence="1">
    <location>
        <position position="1"/>
    </location>
</feature>
<dbReference type="AlphaFoldDB" id="A0A937X3I3"/>
<evidence type="ECO:0008006" key="3">
    <source>
        <dbReference type="Google" id="ProtNLM"/>
    </source>
</evidence>
<proteinExistence type="predicted"/>
<gene>
    <name evidence="1" type="ORF">FJZ00_09520</name>
</gene>